<proteinExistence type="predicted"/>
<keyword evidence="2" id="KW-1185">Reference proteome</keyword>
<dbReference type="EMBL" id="BMLV01000002">
    <property type="protein sequence ID" value="GGP03537.1"/>
    <property type="molecule type" value="Genomic_DNA"/>
</dbReference>
<sequence>MKNINFYFLGKTNTFTGYLANFRPNICKEILETAYQAVTEGNAKVLGLVKTEPNLFSKKTLQSMLLNNAIIDIFKARILANEKTRHRVKFFETYRMTYALVDNSFFLCFKALGKENTVEGMKTKRFEDVLQGLPFTMSKKMSAEISKLNLKTSPPILFVGFKKTTDFIDFVNLQYYHGGGIALEYGIREVSKVNTENIIKSKNKQNGESDSDSAIA</sequence>
<accession>A0ABQ2NJ47</accession>
<protein>
    <submittedName>
        <fullName evidence="1">Uncharacterized protein</fullName>
    </submittedName>
</protein>
<dbReference type="Proteomes" id="UP000620064">
    <property type="component" value="Unassembled WGS sequence"/>
</dbReference>
<dbReference type="RefSeq" id="WP_188617202.1">
    <property type="nucleotide sequence ID" value="NZ_BMLV01000002.1"/>
</dbReference>
<evidence type="ECO:0000313" key="1">
    <source>
        <dbReference type="EMBL" id="GGP03537.1"/>
    </source>
</evidence>
<evidence type="ECO:0000313" key="2">
    <source>
        <dbReference type="Proteomes" id="UP000620064"/>
    </source>
</evidence>
<name>A0ABQ2NJ47_9FLAO</name>
<organism evidence="1 2">
    <name type="scientific">Cloacibacterium rupense</name>
    <dbReference type="NCBI Taxonomy" id="517423"/>
    <lineage>
        <taxon>Bacteria</taxon>
        <taxon>Pseudomonadati</taxon>
        <taxon>Bacteroidota</taxon>
        <taxon>Flavobacteriia</taxon>
        <taxon>Flavobacteriales</taxon>
        <taxon>Weeksellaceae</taxon>
    </lineage>
</organism>
<gene>
    <name evidence="1" type="ORF">GCM10010992_12330</name>
</gene>
<comment type="caution">
    <text evidence="1">The sequence shown here is derived from an EMBL/GenBank/DDBJ whole genome shotgun (WGS) entry which is preliminary data.</text>
</comment>
<reference evidence="2" key="1">
    <citation type="journal article" date="2019" name="Int. J. Syst. Evol. Microbiol.">
        <title>The Global Catalogue of Microorganisms (GCM) 10K type strain sequencing project: providing services to taxonomists for standard genome sequencing and annotation.</title>
        <authorList>
            <consortium name="The Broad Institute Genomics Platform"/>
            <consortium name="The Broad Institute Genome Sequencing Center for Infectious Disease"/>
            <person name="Wu L."/>
            <person name="Ma J."/>
        </authorList>
    </citation>
    <scope>NUCLEOTIDE SEQUENCE [LARGE SCALE GENOMIC DNA]</scope>
    <source>
        <strain evidence="2">CGMCC 1.7656</strain>
    </source>
</reference>